<protein>
    <submittedName>
        <fullName evidence="1">Uncharacterized protein</fullName>
    </submittedName>
</protein>
<evidence type="ECO:0000313" key="1">
    <source>
        <dbReference type="EMBL" id="KAK2102279.1"/>
    </source>
</evidence>
<accession>A0ABQ9UZT4</accession>
<sequence>MSLPVLNFPNSIDCPFTSNSVLQTNEKFGRIFLYDGESMEEDSLTQCAIGLSESHHITADEKQRSETSENSSQYVLFTGFQQACIRFLRRFRSHKGNEGTYPRQAMAGWLQESWTDPCLFWHTPNSTVKNMISATGYLEKDGIALQGEPNSVNCFVMEMLH</sequence>
<keyword evidence="2" id="KW-1185">Reference proteome</keyword>
<comment type="caution">
    <text evidence="1">The sequence shown here is derived from an EMBL/GenBank/DDBJ whole genome shotgun (WGS) entry which is preliminary data.</text>
</comment>
<name>A0ABQ9UZT4_SAGOE</name>
<organism evidence="1 2">
    <name type="scientific">Saguinus oedipus</name>
    <name type="common">Cotton-top tamarin</name>
    <name type="synonym">Oedipomidas oedipus</name>
    <dbReference type="NCBI Taxonomy" id="9490"/>
    <lineage>
        <taxon>Eukaryota</taxon>
        <taxon>Metazoa</taxon>
        <taxon>Chordata</taxon>
        <taxon>Craniata</taxon>
        <taxon>Vertebrata</taxon>
        <taxon>Euteleostomi</taxon>
        <taxon>Mammalia</taxon>
        <taxon>Eutheria</taxon>
        <taxon>Euarchontoglires</taxon>
        <taxon>Primates</taxon>
        <taxon>Haplorrhini</taxon>
        <taxon>Platyrrhini</taxon>
        <taxon>Cebidae</taxon>
        <taxon>Callitrichinae</taxon>
        <taxon>Saguinus</taxon>
    </lineage>
</organism>
<evidence type="ECO:0000313" key="2">
    <source>
        <dbReference type="Proteomes" id="UP001266305"/>
    </source>
</evidence>
<gene>
    <name evidence="1" type="ORF">P7K49_019946</name>
</gene>
<dbReference type="Proteomes" id="UP001266305">
    <property type="component" value="Unassembled WGS sequence"/>
</dbReference>
<dbReference type="EMBL" id="JASSZA010000009">
    <property type="protein sequence ID" value="KAK2102279.1"/>
    <property type="molecule type" value="Genomic_DNA"/>
</dbReference>
<reference evidence="1 2" key="1">
    <citation type="submission" date="2023-05" db="EMBL/GenBank/DDBJ databases">
        <title>B98-5 Cell Line De Novo Hybrid Assembly: An Optical Mapping Approach.</title>
        <authorList>
            <person name="Kananen K."/>
            <person name="Auerbach J.A."/>
            <person name="Kautto E."/>
            <person name="Blachly J.S."/>
        </authorList>
    </citation>
    <scope>NUCLEOTIDE SEQUENCE [LARGE SCALE GENOMIC DNA]</scope>
    <source>
        <strain evidence="1">B95-8</strain>
        <tissue evidence="1">Cell line</tissue>
    </source>
</reference>
<proteinExistence type="predicted"/>